<reference evidence="1 2" key="1">
    <citation type="submission" date="2021-05" db="EMBL/GenBank/DDBJ databases">
        <title>A Polyphasic approach of four new species of the genus Ohtaekwangia: Ohtaekwangia histidinii sp. nov., Ohtaekwangia cretensis sp. nov., Ohtaekwangia indiensis sp. nov., Ohtaekwangia reichenbachii sp. nov. from diverse environment.</title>
        <authorList>
            <person name="Octaviana S."/>
        </authorList>
    </citation>
    <scope>NUCLEOTIDE SEQUENCE [LARGE SCALE GENOMIC DNA]</scope>
    <source>
        <strain evidence="1 2">PWU37</strain>
    </source>
</reference>
<evidence type="ECO:0000313" key="1">
    <source>
        <dbReference type="EMBL" id="MBT1685027.1"/>
    </source>
</evidence>
<keyword evidence="2" id="KW-1185">Reference proteome</keyword>
<proteinExistence type="predicted"/>
<comment type="caution">
    <text evidence="1">The sequence shown here is derived from an EMBL/GenBank/DDBJ whole genome shotgun (WGS) entry which is preliminary data.</text>
</comment>
<organism evidence="1 2">
    <name type="scientific">Dawidia soli</name>
    <dbReference type="NCBI Taxonomy" id="2782352"/>
    <lineage>
        <taxon>Bacteria</taxon>
        <taxon>Pseudomonadati</taxon>
        <taxon>Bacteroidota</taxon>
        <taxon>Cytophagia</taxon>
        <taxon>Cytophagales</taxon>
        <taxon>Chryseotaleaceae</taxon>
        <taxon>Dawidia</taxon>
    </lineage>
</organism>
<dbReference type="AlphaFoldDB" id="A0AAP2GBG7"/>
<dbReference type="Proteomes" id="UP001319180">
    <property type="component" value="Unassembled WGS sequence"/>
</dbReference>
<name>A0AAP2GBG7_9BACT</name>
<accession>A0AAP2GBG7</accession>
<dbReference type="RefSeq" id="WP_254088281.1">
    <property type="nucleotide sequence ID" value="NZ_JAHESC010000001.1"/>
</dbReference>
<evidence type="ECO:0000313" key="2">
    <source>
        <dbReference type="Proteomes" id="UP001319180"/>
    </source>
</evidence>
<gene>
    <name evidence="1" type="ORF">KK078_00590</name>
</gene>
<sequence length="88" mass="9955">MNSTALYEEVVSQLKSLHLKYETHEFDSGAVMLDIWKGDDFYVLQFEGTLAGISVIRKGEVAAFCTRPDEAYYEAEAFRSRVAELLAL</sequence>
<dbReference type="EMBL" id="JAHESC010000001">
    <property type="protein sequence ID" value="MBT1685027.1"/>
    <property type="molecule type" value="Genomic_DNA"/>
</dbReference>
<protein>
    <submittedName>
        <fullName evidence="1">Uncharacterized protein</fullName>
    </submittedName>
</protein>